<sequence>MMRDMVFIRYLLALLLLLVSAYGQGSNTADTAATSISTLPTTPTGTDTDGPTASPPVIVTGTDTDGSTASPPVIVTGTDTDGTDTDGPTASTPVIVTGTDTDGPTASPLVIVTGTNTDSSPHSSTTSGTAGTASVTSATTPFSHTTATSPVGSSATTPYDGTTGTGTGTFSTSTVSRITTTSSPIPVGSIFTVEYLISQGVNLSQYNLSTQADIKEFCNRLRRDLEGCLFNITCDLETCYRDGNSIIYGGIAESNGTLTEQHIVDCINNSTSSYAKNPMVLGSRKLNCSGGQLLRSEGKCRYCSNQPPCANFPESKCVRDLSTLNDHCECDRTKYFFRTNYEYDGKCSRFATVWWPQMLALCLLVFAILILLCACLMCLRRRRVICKRSVGKTEVMGNSPNKDRDFEYIELNNMDQSAADYTVRSTNNHLTSSVYPTGISNDYPYQRRTPQSPRHLPLIQTGRNSTVYNEIDDRGSVIHDMVF</sequence>
<dbReference type="OrthoDB" id="10071624at2759"/>
<dbReference type="AlphaFoldDB" id="A0A815L4N6"/>
<feature type="chain" id="PRO_5032902510" evidence="3">
    <location>
        <begin position="24"/>
        <end position="483"/>
    </location>
</feature>
<feature type="compositionally biased region" description="Polar residues" evidence="1">
    <location>
        <begin position="141"/>
        <end position="153"/>
    </location>
</feature>
<comment type="caution">
    <text evidence="4">The sequence shown here is derived from an EMBL/GenBank/DDBJ whole genome shotgun (WGS) entry which is preliminary data.</text>
</comment>
<keyword evidence="3" id="KW-0732">Signal</keyword>
<keyword evidence="2" id="KW-0472">Membrane</keyword>
<proteinExistence type="predicted"/>
<organism evidence="4 5">
    <name type="scientific">Rotaria magnacalcarata</name>
    <dbReference type="NCBI Taxonomy" id="392030"/>
    <lineage>
        <taxon>Eukaryota</taxon>
        <taxon>Metazoa</taxon>
        <taxon>Spiralia</taxon>
        <taxon>Gnathifera</taxon>
        <taxon>Rotifera</taxon>
        <taxon>Eurotatoria</taxon>
        <taxon>Bdelloidea</taxon>
        <taxon>Philodinida</taxon>
        <taxon>Philodinidae</taxon>
        <taxon>Rotaria</taxon>
    </lineage>
</organism>
<evidence type="ECO:0000256" key="2">
    <source>
        <dbReference type="SAM" id="Phobius"/>
    </source>
</evidence>
<protein>
    <submittedName>
        <fullName evidence="4">Uncharacterized protein</fullName>
    </submittedName>
</protein>
<feature type="transmembrane region" description="Helical" evidence="2">
    <location>
        <begin position="354"/>
        <end position="379"/>
    </location>
</feature>
<feature type="compositionally biased region" description="Polar residues" evidence="1">
    <location>
        <begin position="61"/>
        <end position="70"/>
    </location>
</feature>
<dbReference type="EMBL" id="CAJNOW010004065">
    <property type="protein sequence ID" value="CAF1404440.1"/>
    <property type="molecule type" value="Genomic_DNA"/>
</dbReference>
<accession>A0A815L4N6</accession>
<reference evidence="4" key="1">
    <citation type="submission" date="2021-02" db="EMBL/GenBank/DDBJ databases">
        <authorList>
            <person name="Nowell W R."/>
        </authorList>
    </citation>
    <scope>NUCLEOTIDE SEQUENCE</scope>
</reference>
<feature type="region of interest" description="Disordered" evidence="1">
    <location>
        <begin position="61"/>
        <end position="177"/>
    </location>
</feature>
<name>A0A815L4N6_9BILA</name>
<feature type="compositionally biased region" description="Polar residues" evidence="1">
    <location>
        <begin position="88"/>
        <end position="104"/>
    </location>
</feature>
<keyword evidence="2" id="KW-0812">Transmembrane</keyword>
<evidence type="ECO:0000313" key="5">
    <source>
        <dbReference type="Proteomes" id="UP000663834"/>
    </source>
</evidence>
<gene>
    <name evidence="4" type="ORF">KQP761_LOCUS9876</name>
</gene>
<evidence type="ECO:0000256" key="3">
    <source>
        <dbReference type="SAM" id="SignalP"/>
    </source>
</evidence>
<feature type="signal peptide" evidence="3">
    <location>
        <begin position="1"/>
        <end position="23"/>
    </location>
</feature>
<keyword evidence="2" id="KW-1133">Transmembrane helix</keyword>
<dbReference type="Proteomes" id="UP000663834">
    <property type="component" value="Unassembled WGS sequence"/>
</dbReference>
<evidence type="ECO:0000313" key="4">
    <source>
        <dbReference type="EMBL" id="CAF1404440.1"/>
    </source>
</evidence>
<feature type="compositionally biased region" description="Low complexity" evidence="1">
    <location>
        <begin position="115"/>
        <end position="140"/>
    </location>
</feature>
<evidence type="ECO:0000256" key="1">
    <source>
        <dbReference type="SAM" id="MobiDB-lite"/>
    </source>
</evidence>
<feature type="compositionally biased region" description="Low complexity" evidence="1">
    <location>
        <begin position="154"/>
        <end position="177"/>
    </location>
</feature>